<dbReference type="PROSITE" id="PS50994">
    <property type="entry name" value="INTEGRASE"/>
    <property type="match status" value="1"/>
</dbReference>
<dbReference type="SUPFAM" id="SSF56672">
    <property type="entry name" value="DNA/RNA polymerases"/>
    <property type="match status" value="2"/>
</dbReference>
<keyword evidence="7 10" id="KW-0695">RNA-directed DNA polymerase</keyword>
<dbReference type="PANTHER" id="PTHR37984">
    <property type="entry name" value="PROTEIN CBG26694"/>
    <property type="match status" value="1"/>
</dbReference>
<protein>
    <recommendedName>
        <fullName evidence="1">RNA-directed DNA polymerase</fullName>
        <ecNumber evidence="1">2.7.7.49</ecNumber>
    </recommendedName>
</protein>
<evidence type="ECO:0000256" key="3">
    <source>
        <dbReference type="ARBA" id="ARBA00022695"/>
    </source>
</evidence>
<evidence type="ECO:0000256" key="1">
    <source>
        <dbReference type="ARBA" id="ARBA00012493"/>
    </source>
</evidence>
<feature type="region of interest" description="Disordered" evidence="8">
    <location>
        <begin position="364"/>
        <end position="387"/>
    </location>
</feature>
<dbReference type="InterPro" id="IPR005162">
    <property type="entry name" value="Retrotrans_gag_dom"/>
</dbReference>
<keyword evidence="2" id="KW-0808">Transferase</keyword>
<dbReference type="InterPro" id="IPR021109">
    <property type="entry name" value="Peptidase_aspartic_dom_sf"/>
</dbReference>
<keyword evidence="5" id="KW-0255">Endonuclease</keyword>
<accession>A0ABQ5GGW7</accession>
<comment type="caution">
    <text evidence="10">The sequence shown here is derived from an EMBL/GenBank/DDBJ whole genome shotgun (WGS) entry which is preliminary data.</text>
</comment>
<organism evidence="10 11">
    <name type="scientific">Tanacetum coccineum</name>
    <dbReference type="NCBI Taxonomy" id="301880"/>
    <lineage>
        <taxon>Eukaryota</taxon>
        <taxon>Viridiplantae</taxon>
        <taxon>Streptophyta</taxon>
        <taxon>Embryophyta</taxon>
        <taxon>Tracheophyta</taxon>
        <taxon>Spermatophyta</taxon>
        <taxon>Magnoliopsida</taxon>
        <taxon>eudicotyledons</taxon>
        <taxon>Gunneridae</taxon>
        <taxon>Pentapetalae</taxon>
        <taxon>asterids</taxon>
        <taxon>campanulids</taxon>
        <taxon>Asterales</taxon>
        <taxon>Asteraceae</taxon>
        <taxon>Asteroideae</taxon>
        <taxon>Anthemideae</taxon>
        <taxon>Anthemidinae</taxon>
        <taxon>Tanacetum</taxon>
    </lineage>
</organism>
<evidence type="ECO:0000256" key="2">
    <source>
        <dbReference type="ARBA" id="ARBA00022679"/>
    </source>
</evidence>
<dbReference type="Proteomes" id="UP001151760">
    <property type="component" value="Unassembled WGS sequence"/>
</dbReference>
<dbReference type="InterPro" id="IPR036397">
    <property type="entry name" value="RNaseH_sf"/>
</dbReference>
<dbReference type="Gene3D" id="3.10.10.10">
    <property type="entry name" value="HIV Type 1 Reverse Transcriptase, subunit A, domain 1"/>
    <property type="match status" value="1"/>
</dbReference>
<dbReference type="InterPro" id="IPR041373">
    <property type="entry name" value="RT_RNaseH"/>
</dbReference>
<evidence type="ECO:0000256" key="6">
    <source>
        <dbReference type="ARBA" id="ARBA00022801"/>
    </source>
</evidence>
<dbReference type="InterPro" id="IPR012337">
    <property type="entry name" value="RNaseH-like_sf"/>
</dbReference>
<dbReference type="Pfam" id="PF03732">
    <property type="entry name" value="Retrotrans_gag"/>
    <property type="match status" value="1"/>
</dbReference>
<evidence type="ECO:0000313" key="10">
    <source>
        <dbReference type="EMBL" id="GJT74598.1"/>
    </source>
</evidence>
<dbReference type="Pfam" id="PF17917">
    <property type="entry name" value="RT_RNaseH"/>
    <property type="match status" value="1"/>
</dbReference>
<feature type="domain" description="Integrase catalytic" evidence="9">
    <location>
        <begin position="850"/>
        <end position="973"/>
    </location>
</feature>
<dbReference type="EMBL" id="BQNB010018455">
    <property type="protein sequence ID" value="GJT74598.1"/>
    <property type="molecule type" value="Genomic_DNA"/>
</dbReference>
<gene>
    <name evidence="10" type="ORF">Tco_1041323</name>
</gene>
<dbReference type="InterPro" id="IPR050951">
    <property type="entry name" value="Retrovirus_Pol_polyprotein"/>
</dbReference>
<evidence type="ECO:0000256" key="7">
    <source>
        <dbReference type="ARBA" id="ARBA00022918"/>
    </source>
</evidence>
<sequence length="1143" mass="128943">MAPSRRSGNNDNNNNENPDIAAIIAQQLQTILPQIVTQVTNNVNNANNGNGGNGGGGNGNGGNNGCTFKAFQSCNPKEYDGKGGAIVLTRWIEKMENVIDNSSCAENQKVRYAASSLVNKALTWWNTQVQARGREAAMAMTWNDFKALMVEEFCPSNEMEKLENEFWNHKMVGANHAAYTDRFHELAKLVPHLVTPESSRIKRYIAGLAPEIRGMLRATQPTTIQNAILRAGILTDEAVSCGTLTKGNEKSKIVEESGKLGGSWKDNKKAKVGTGFVATAPPRNEVANSNPKCSKCNTHHPVNGPYNVCYNFQKPSHYAINCRAPIIQVTPVNVVRMSNNPRVGYKCGSPDHFRNTCLKMNRAPGQAGNQLASEGSRNNRSNGNQVRGRAYNKWTDYRDCKLELGGSLFSINLIPLGHGSFDVIVGMDWLSQHKAVIVCHEKVVEIPVEDGRILRVHGERAVGITKVLKSARKDEPKLSDISVICEFEDVFPEDLSGLPLQRQVEFRIDLVPGATPITKSPYRLAPSEMQELSRQLQELQDKGFIRPSHSPWGAPFYAFWAITMHLCFYGSDEQCGMVKEGRSCMPSSPSVGVGCKRCTFLDTLSIRMKNQKYVWGVEQEEAFQTLKNNLCDAPILTLPDGVEDFVVYCDASNQGLGCVLMQRGKVIAYASRQLKTHEKNYTTHDLELGAVVFALKTWRHYLYGTKSVIYTDHKSLQHIFDQKELNMRQRRWIELFSDYECEIRYHPGKANVVADALSRKERLKPRRVRAMAVTIQIGMREKIQAAQSEALKQENILMENLYGLNQQMEKKEGESLYFMDRIWVPLVGGLNYCKKPVIPDWKWDKINMDFITKLLEKTYSTEKLAKIYVDEIVARHGVPVSIISDRDGRFTSRCWQTVQKALGTRLDMSTAYHPQTDGQSERTIQTLEDMLRACVIDFGGSWDVHLPLAEFSYNNSYHSSIRCAPFEALYGRKCRSPVLWAEIGESSLIGPELIQETTDKVVLIKEKLKAARDRQKSYADNRRKPLEFEVGDRVMLKVSPWKGCFEELSGVLMPFHVSNLKCLADASLHVPLDDTKIDKTLRFVEEPVEIRDREVKSSKRSKIALVKVRWNSKRGPEFTWKREDYIKSKYPQLLVVRADESAS</sequence>
<evidence type="ECO:0000256" key="8">
    <source>
        <dbReference type="SAM" id="MobiDB-lite"/>
    </source>
</evidence>
<dbReference type="GO" id="GO:0003964">
    <property type="term" value="F:RNA-directed DNA polymerase activity"/>
    <property type="evidence" value="ECO:0007669"/>
    <property type="project" value="UniProtKB-KW"/>
</dbReference>
<reference evidence="10" key="2">
    <citation type="submission" date="2022-01" db="EMBL/GenBank/DDBJ databases">
        <authorList>
            <person name="Yamashiro T."/>
            <person name="Shiraishi A."/>
            <person name="Satake H."/>
            <person name="Nakayama K."/>
        </authorList>
    </citation>
    <scope>NUCLEOTIDE SEQUENCE</scope>
</reference>
<reference evidence="10" key="1">
    <citation type="journal article" date="2022" name="Int. J. Mol. Sci.">
        <title>Draft Genome of Tanacetum Coccineum: Genomic Comparison of Closely Related Tanacetum-Family Plants.</title>
        <authorList>
            <person name="Yamashiro T."/>
            <person name="Shiraishi A."/>
            <person name="Nakayama K."/>
            <person name="Satake H."/>
        </authorList>
    </citation>
    <scope>NUCLEOTIDE SEQUENCE</scope>
</reference>
<dbReference type="Gene3D" id="2.40.70.10">
    <property type="entry name" value="Acid Proteases"/>
    <property type="match status" value="1"/>
</dbReference>
<evidence type="ECO:0000256" key="5">
    <source>
        <dbReference type="ARBA" id="ARBA00022759"/>
    </source>
</evidence>
<keyword evidence="3" id="KW-0548">Nucleotidyltransferase</keyword>
<name>A0ABQ5GGW7_9ASTR</name>
<evidence type="ECO:0000313" key="11">
    <source>
        <dbReference type="Proteomes" id="UP001151760"/>
    </source>
</evidence>
<dbReference type="InterPro" id="IPR001584">
    <property type="entry name" value="Integrase_cat-core"/>
</dbReference>
<dbReference type="SUPFAM" id="SSF53098">
    <property type="entry name" value="Ribonuclease H-like"/>
    <property type="match status" value="1"/>
</dbReference>
<keyword evidence="4" id="KW-0540">Nuclease</keyword>
<dbReference type="CDD" id="cd09274">
    <property type="entry name" value="RNase_HI_RT_Ty3"/>
    <property type="match status" value="1"/>
</dbReference>
<dbReference type="InterPro" id="IPR043128">
    <property type="entry name" value="Rev_trsase/Diguanyl_cyclase"/>
</dbReference>
<feature type="compositionally biased region" description="Low complexity" evidence="8">
    <location>
        <begin position="373"/>
        <end position="387"/>
    </location>
</feature>
<dbReference type="Gene3D" id="3.30.70.270">
    <property type="match status" value="1"/>
</dbReference>
<evidence type="ECO:0000259" key="9">
    <source>
        <dbReference type="PROSITE" id="PS50994"/>
    </source>
</evidence>
<dbReference type="EC" id="2.7.7.49" evidence="1"/>
<evidence type="ECO:0000256" key="4">
    <source>
        <dbReference type="ARBA" id="ARBA00022722"/>
    </source>
</evidence>
<dbReference type="PANTHER" id="PTHR37984:SF5">
    <property type="entry name" value="PROTEIN NYNRIN-LIKE"/>
    <property type="match status" value="1"/>
</dbReference>
<dbReference type="Gene3D" id="3.30.420.10">
    <property type="entry name" value="Ribonuclease H-like superfamily/Ribonuclease H"/>
    <property type="match status" value="2"/>
</dbReference>
<keyword evidence="6" id="KW-0378">Hydrolase</keyword>
<keyword evidence="11" id="KW-1185">Reference proteome</keyword>
<proteinExistence type="predicted"/>
<dbReference type="Pfam" id="PF08284">
    <property type="entry name" value="RVP_2"/>
    <property type="match status" value="1"/>
</dbReference>
<dbReference type="InterPro" id="IPR043502">
    <property type="entry name" value="DNA/RNA_pol_sf"/>
</dbReference>
<dbReference type="Gene3D" id="4.10.60.10">
    <property type="entry name" value="Zinc finger, CCHC-type"/>
    <property type="match status" value="1"/>
</dbReference>